<evidence type="ECO:0000313" key="4">
    <source>
        <dbReference type="Proteomes" id="UP001499979"/>
    </source>
</evidence>
<dbReference type="EMBL" id="BAAAJE010000031">
    <property type="protein sequence ID" value="GAA1164336.1"/>
    <property type="molecule type" value="Genomic_DNA"/>
</dbReference>
<dbReference type="InterPro" id="IPR006015">
    <property type="entry name" value="Universal_stress_UspA"/>
</dbReference>
<name>A0ABN1URB2_9ACTN</name>
<evidence type="ECO:0000313" key="3">
    <source>
        <dbReference type="EMBL" id="GAA1164336.1"/>
    </source>
</evidence>
<dbReference type="SUPFAM" id="SSF52402">
    <property type="entry name" value="Adenine nucleotide alpha hydrolases-like"/>
    <property type="match status" value="2"/>
</dbReference>
<organism evidence="3 4">
    <name type="scientific">Nocardioides aquiterrae</name>
    <dbReference type="NCBI Taxonomy" id="203799"/>
    <lineage>
        <taxon>Bacteria</taxon>
        <taxon>Bacillati</taxon>
        <taxon>Actinomycetota</taxon>
        <taxon>Actinomycetes</taxon>
        <taxon>Propionibacteriales</taxon>
        <taxon>Nocardioidaceae</taxon>
        <taxon>Nocardioides</taxon>
    </lineage>
</organism>
<evidence type="ECO:0000256" key="1">
    <source>
        <dbReference type="ARBA" id="ARBA00008791"/>
    </source>
</evidence>
<protein>
    <submittedName>
        <fullName evidence="3">Universal stress protein</fullName>
    </submittedName>
</protein>
<proteinExistence type="inferred from homology"/>
<gene>
    <name evidence="3" type="ORF">GCM10009606_47460</name>
</gene>
<comment type="caution">
    <text evidence="3">The sequence shown here is derived from an EMBL/GenBank/DDBJ whole genome shotgun (WGS) entry which is preliminary data.</text>
</comment>
<sequence length="242" mass="25443">METTLIPAGTVLVGLDGSASSERALDWAIDHAVREHRQLTLVHGLEPMHEHSEAREILRHAREHCHGVAPGLAVHEALWTADPRAVLHQLGTGAATVVVGSHGRGPVRSLLLGSVGLSVTRHAPCPVVVVRPYHPGVVRNGVLVHAGERSRPVVEYAYRQAALRDLPLTILRSPDDALGVAEAVAGLSEKFPEVRTRTVSGDVAHESARMDLVVVGSDDAGVVGHAQCPVAVVPLGVAASPA</sequence>
<evidence type="ECO:0000259" key="2">
    <source>
        <dbReference type="Pfam" id="PF00582"/>
    </source>
</evidence>
<dbReference type="Proteomes" id="UP001499979">
    <property type="component" value="Unassembled WGS sequence"/>
</dbReference>
<dbReference type="CDD" id="cd23659">
    <property type="entry name" value="USP_At3g01520-like"/>
    <property type="match status" value="1"/>
</dbReference>
<dbReference type="InterPro" id="IPR006016">
    <property type="entry name" value="UspA"/>
</dbReference>
<keyword evidence="4" id="KW-1185">Reference proteome</keyword>
<comment type="similarity">
    <text evidence="1">Belongs to the universal stress protein A family.</text>
</comment>
<feature type="domain" description="UspA" evidence="2">
    <location>
        <begin position="10"/>
        <end position="131"/>
    </location>
</feature>
<dbReference type="PRINTS" id="PR01438">
    <property type="entry name" value="UNVRSLSTRESS"/>
</dbReference>
<dbReference type="Pfam" id="PF00582">
    <property type="entry name" value="Usp"/>
    <property type="match status" value="1"/>
</dbReference>
<dbReference type="Gene3D" id="3.40.50.12370">
    <property type="match status" value="1"/>
</dbReference>
<dbReference type="RefSeq" id="WP_343910945.1">
    <property type="nucleotide sequence ID" value="NZ_BAAAJE010000031.1"/>
</dbReference>
<accession>A0ABN1URB2</accession>
<reference evidence="3 4" key="1">
    <citation type="journal article" date="2019" name="Int. J. Syst. Evol. Microbiol.">
        <title>The Global Catalogue of Microorganisms (GCM) 10K type strain sequencing project: providing services to taxonomists for standard genome sequencing and annotation.</title>
        <authorList>
            <consortium name="The Broad Institute Genomics Platform"/>
            <consortium name="The Broad Institute Genome Sequencing Center for Infectious Disease"/>
            <person name="Wu L."/>
            <person name="Ma J."/>
        </authorList>
    </citation>
    <scope>NUCLEOTIDE SEQUENCE [LARGE SCALE GENOMIC DNA]</scope>
    <source>
        <strain evidence="3 4">JCM 11813</strain>
    </source>
</reference>
<dbReference type="PANTHER" id="PTHR31964">
    <property type="entry name" value="ADENINE NUCLEOTIDE ALPHA HYDROLASES-LIKE SUPERFAMILY PROTEIN"/>
    <property type="match status" value="1"/>
</dbReference>
<dbReference type="PANTHER" id="PTHR31964:SF113">
    <property type="entry name" value="USPA DOMAIN-CONTAINING PROTEIN"/>
    <property type="match status" value="1"/>
</dbReference>